<evidence type="ECO:0000256" key="10">
    <source>
        <dbReference type="SAM" id="MobiDB-lite"/>
    </source>
</evidence>
<evidence type="ECO:0000256" key="6">
    <source>
        <dbReference type="ARBA" id="ARBA00022982"/>
    </source>
</evidence>
<dbReference type="OrthoDB" id="3089at2759"/>
<keyword evidence="8 9" id="KW-0472">Membrane</keyword>
<keyword evidence="4 9" id="KW-0999">Mitochondrion inner membrane</keyword>
<keyword evidence="2 9" id="KW-0813">Transport</keyword>
<evidence type="ECO:0000256" key="3">
    <source>
        <dbReference type="ARBA" id="ARBA00022660"/>
    </source>
</evidence>
<dbReference type="PANTHER" id="PTHR12219:SF8">
    <property type="entry name" value="NADH DEHYDROGENASE [UBIQUINONE] IRON-SULFUR PROTEIN 4, MITOCHONDRIAL"/>
    <property type="match status" value="1"/>
</dbReference>
<feature type="compositionally biased region" description="Polar residues" evidence="10">
    <location>
        <begin position="31"/>
        <end position="44"/>
    </location>
</feature>
<evidence type="ECO:0000256" key="2">
    <source>
        <dbReference type="ARBA" id="ARBA00022448"/>
    </source>
</evidence>
<name>A0A0D7A1R3_9AGAR</name>
<evidence type="ECO:0000256" key="4">
    <source>
        <dbReference type="ARBA" id="ARBA00022792"/>
    </source>
</evidence>
<dbReference type="Pfam" id="PF04800">
    <property type="entry name" value="NDUS4"/>
    <property type="match status" value="1"/>
</dbReference>
<dbReference type="AlphaFoldDB" id="A0A0D7A1R3"/>
<evidence type="ECO:0000256" key="5">
    <source>
        <dbReference type="ARBA" id="ARBA00022946"/>
    </source>
</evidence>
<sequence length="179" mass="20294">MSLLRASQVLQLSKRGVVGVVQASRAAPRRSVTNVPDTTEPSTQDDVVVDTTTQLREVLTADVISGAPTELRHRTVRIYKPTRNTMQSGPAKGERWRLDFDILEGGGRWENPLMGFASSADYVQALRMSFRTKEDAMHFAEKQGWDYYVQQPAVKRIPPKAYAENYLYRLDALRIHKTK</sequence>
<gene>
    <name evidence="11" type="ORF">FISHEDRAFT_50753</name>
</gene>
<protein>
    <recommendedName>
        <fullName evidence="9">NADH dehydrogenase [ubiquinone] iron-sulfur protein 4, mitochondrial</fullName>
    </recommendedName>
</protein>
<reference evidence="11 12" key="1">
    <citation type="journal article" date="2015" name="Fungal Genet. Biol.">
        <title>Evolution of novel wood decay mechanisms in Agaricales revealed by the genome sequences of Fistulina hepatica and Cylindrobasidium torrendii.</title>
        <authorList>
            <person name="Floudas D."/>
            <person name="Held B.W."/>
            <person name="Riley R."/>
            <person name="Nagy L.G."/>
            <person name="Koehler G."/>
            <person name="Ransdell A.S."/>
            <person name="Younus H."/>
            <person name="Chow J."/>
            <person name="Chiniquy J."/>
            <person name="Lipzen A."/>
            <person name="Tritt A."/>
            <person name="Sun H."/>
            <person name="Haridas S."/>
            <person name="LaButti K."/>
            <person name="Ohm R.A."/>
            <person name="Kues U."/>
            <person name="Blanchette R.A."/>
            <person name="Grigoriev I.V."/>
            <person name="Minto R.E."/>
            <person name="Hibbett D.S."/>
        </authorList>
    </citation>
    <scope>NUCLEOTIDE SEQUENCE [LARGE SCALE GENOMIC DNA]</scope>
    <source>
        <strain evidence="11 12">ATCC 64428</strain>
    </source>
</reference>
<proteinExistence type="inferred from homology"/>
<dbReference type="EMBL" id="KN882065">
    <property type="protein sequence ID" value="KIY44763.1"/>
    <property type="molecule type" value="Genomic_DNA"/>
</dbReference>
<evidence type="ECO:0000313" key="12">
    <source>
        <dbReference type="Proteomes" id="UP000054144"/>
    </source>
</evidence>
<comment type="similarity">
    <text evidence="1 9">Belongs to the complex I NDUFS4 subunit family.</text>
</comment>
<dbReference type="GO" id="GO:0005743">
    <property type="term" value="C:mitochondrial inner membrane"/>
    <property type="evidence" value="ECO:0007669"/>
    <property type="project" value="UniProtKB-SubCell"/>
</dbReference>
<keyword evidence="12" id="KW-1185">Reference proteome</keyword>
<keyword evidence="5 9" id="KW-0809">Transit peptide</keyword>
<comment type="function">
    <text evidence="9">Accessory subunit of the mitochondrial membrane respiratory chain NADH dehydrogenase (Complex I), that is believed not to be involved in catalysis. Complex I functions in the transfer of electrons from NADH to the respiratory chain. The immediate electron acceptor for the enzyme is believed to be ubiquinone.</text>
</comment>
<evidence type="ECO:0000256" key="7">
    <source>
        <dbReference type="ARBA" id="ARBA00023128"/>
    </source>
</evidence>
<dbReference type="Proteomes" id="UP000054144">
    <property type="component" value="Unassembled WGS sequence"/>
</dbReference>
<keyword evidence="3 9" id="KW-0679">Respiratory chain</keyword>
<comment type="subcellular location">
    <subcellularLocation>
        <location evidence="9">Mitochondrion inner membrane</location>
        <topology evidence="9">Peripheral membrane protein</topology>
        <orientation evidence="9">Matrix side</orientation>
    </subcellularLocation>
</comment>
<accession>A0A0D7A1R3</accession>
<evidence type="ECO:0000256" key="8">
    <source>
        <dbReference type="ARBA" id="ARBA00023136"/>
    </source>
</evidence>
<feature type="region of interest" description="Disordered" evidence="10">
    <location>
        <begin position="25"/>
        <end position="44"/>
    </location>
</feature>
<dbReference type="PANTHER" id="PTHR12219">
    <property type="entry name" value="NADH-UBIQUINONE OXIDOREDUCTASE"/>
    <property type="match status" value="1"/>
</dbReference>
<dbReference type="FunFam" id="3.30.160.190:FF:000001">
    <property type="entry name" value="NADH-ubiquinone oxidoreductase 21 kDa subunit mitochondrial"/>
    <property type="match status" value="1"/>
</dbReference>
<evidence type="ECO:0000313" key="11">
    <source>
        <dbReference type="EMBL" id="KIY44763.1"/>
    </source>
</evidence>
<dbReference type="GO" id="GO:0022900">
    <property type="term" value="P:electron transport chain"/>
    <property type="evidence" value="ECO:0007669"/>
    <property type="project" value="InterPro"/>
</dbReference>
<evidence type="ECO:0000256" key="1">
    <source>
        <dbReference type="ARBA" id="ARBA00005882"/>
    </source>
</evidence>
<keyword evidence="7 9" id="KW-0496">Mitochondrion</keyword>
<dbReference type="Gene3D" id="3.30.160.190">
    <property type="entry name" value="atu1810 like domain"/>
    <property type="match status" value="1"/>
</dbReference>
<dbReference type="InterPro" id="IPR006885">
    <property type="entry name" value="NADH_UbQ_FeS_4_mit-like"/>
</dbReference>
<organism evidence="11 12">
    <name type="scientific">Fistulina hepatica ATCC 64428</name>
    <dbReference type="NCBI Taxonomy" id="1128425"/>
    <lineage>
        <taxon>Eukaryota</taxon>
        <taxon>Fungi</taxon>
        <taxon>Dikarya</taxon>
        <taxon>Basidiomycota</taxon>
        <taxon>Agaricomycotina</taxon>
        <taxon>Agaricomycetes</taxon>
        <taxon>Agaricomycetidae</taxon>
        <taxon>Agaricales</taxon>
        <taxon>Fistulinaceae</taxon>
        <taxon>Fistulina</taxon>
    </lineage>
</organism>
<dbReference type="InterPro" id="IPR038532">
    <property type="entry name" value="NDUFS4-like_sf"/>
</dbReference>
<keyword evidence="6 9" id="KW-0249">Electron transport</keyword>
<evidence type="ECO:0000256" key="9">
    <source>
        <dbReference type="RuleBase" id="RU367010"/>
    </source>
</evidence>